<dbReference type="PANTHER" id="PTHR44688:SF16">
    <property type="entry name" value="DNA-BINDING TRANSCRIPTIONAL ACTIVATOR DEVR_DOSR"/>
    <property type="match status" value="1"/>
</dbReference>
<dbReference type="PROSITE" id="PS50043">
    <property type="entry name" value="HTH_LUXR_2"/>
    <property type="match status" value="1"/>
</dbReference>
<dbReference type="SMART" id="SM00421">
    <property type="entry name" value="HTH_LUXR"/>
    <property type="match status" value="1"/>
</dbReference>
<keyword evidence="1" id="KW-0805">Transcription regulation</keyword>
<evidence type="ECO:0000256" key="2">
    <source>
        <dbReference type="ARBA" id="ARBA00023125"/>
    </source>
</evidence>
<proteinExistence type="predicted"/>
<dbReference type="RefSeq" id="WP_138988194.1">
    <property type="nucleotide sequence ID" value="NZ_CP043869.1"/>
</dbReference>
<dbReference type="PANTHER" id="PTHR44688">
    <property type="entry name" value="DNA-BINDING TRANSCRIPTIONAL ACTIVATOR DEVR_DOSR"/>
    <property type="match status" value="1"/>
</dbReference>
<dbReference type="CDD" id="cd06170">
    <property type="entry name" value="LuxR_C_like"/>
    <property type="match status" value="1"/>
</dbReference>
<dbReference type="PRINTS" id="PR00038">
    <property type="entry name" value="HTHLUXR"/>
</dbReference>
<dbReference type="GO" id="GO:0003677">
    <property type="term" value="F:DNA binding"/>
    <property type="evidence" value="ECO:0007669"/>
    <property type="project" value="UniProtKB-KW"/>
</dbReference>
<dbReference type="Pfam" id="PF00196">
    <property type="entry name" value="GerE"/>
    <property type="match status" value="1"/>
</dbReference>
<gene>
    <name evidence="5" type="ORF">F0U83_15405</name>
</gene>
<keyword evidence="2" id="KW-0238">DNA-binding</keyword>
<evidence type="ECO:0000256" key="3">
    <source>
        <dbReference type="ARBA" id="ARBA00023163"/>
    </source>
</evidence>
<feature type="domain" description="HTH luxR-type" evidence="4">
    <location>
        <begin position="187"/>
        <end position="252"/>
    </location>
</feature>
<reference evidence="5 6" key="1">
    <citation type="journal article" date="2019" name="Biochem. Eng. J.">
        <title>Metabolic engineering of the marine bacteria Neptunomonas concharum for the production of acetoin and meso-2,3-butanediol from acetate.</title>
        <authorList>
            <person name="Li W."/>
            <person name="Pu N."/>
            <person name="Liu C.-X."/>
            <person name="Yuan Q.-P."/>
            <person name="Li Z.-J."/>
        </authorList>
    </citation>
    <scope>NUCLEOTIDE SEQUENCE [LARGE SCALE GENOMIC DNA]</scope>
    <source>
        <strain evidence="5 6">JCM17730</strain>
    </source>
</reference>
<keyword evidence="3" id="KW-0804">Transcription</keyword>
<accession>A0A5P1RFF1</accession>
<evidence type="ECO:0000313" key="6">
    <source>
        <dbReference type="Proteomes" id="UP000324760"/>
    </source>
</evidence>
<sequence>MINLSAHELRLFERILEGLTHNLDSQSIRLNAALDLLQLLNADHYASFVWSTRQKAFVDGLGLNMSEDNLQRYHEYYQFKDPITHQLQAFRRAVSVNEVMEQKELIKTEFYNDFLRIDGLYWGMNLYAYNGSDNIGDMRIWRRKEKGSFSSKELSILNMLRSVFENSLHHSHLHLAHDANFLFSNEALMHKFQLTPREAEITRAVFEGKMDERIAADLNISFSTVRTHLKNIYRKLAVCNRASLVNLVLAHQQT</sequence>
<organism evidence="5 6">
    <name type="scientific">Neptunomonas concharum</name>
    <dbReference type="NCBI Taxonomy" id="1031538"/>
    <lineage>
        <taxon>Bacteria</taxon>
        <taxon>Pseudomonadati</taxon>
        <taxon>Pseudomonadota</taxon>
        <taxon>Gammaproteobacteria</taxon>
        <taxon>Oceanospirillales</taxon>
        <taxon>Oceanospirillaceae</taxon>
        <taxon>Neptunomonas</taxon>
    </lineage>
</organism>
<keyword evidence="6" id="KW-1185">Reference proteome</keyword>
<dbReference type="InterPro" id="IPR016032">
    <property type="entry name" value="Sig_transdc_resp-reg_C-effctor"/>
</dbReference>
<dbReference type="KEGG" id="ncu:F0U83_15405"/>
<dbReference type="AlphaFoldDB" id="A0A5P1RFF1"/>
<dbReference type="InterPro" id="IPR036388">
    <property type="entry name" value="WH-like_DNA-bd_sf"/>
</dbReference>
<protein>
    <submittedName>
        <fullName evidence="5">Helix-turn-helix transcriptional regulator</fullName>
    </submittedName>
</protein>
<evidence type="ECO:0000256" key="1">
    <source>
        <dbReference type="ARBA" id="ARBA00023015"/>
    </source>
</evidence>
<dbReference type="Proteomes" id="UP000324760">
    <property type="component" value="Chromosome"/>
</dbReference>
<dbReference type="GO" id="GO:0006355">
    <property type="term" value="P:regulation of DNA-templated transcription"/>
    <property type="evidence" value="ECO:0007669"/>
    <property type="project" value="InterPro"/>
</dbReference>
<name>A0A5P1RFF1_9GAMM</name>
<evidence type="ECO:0000259" key="4">
    <source>
        <dbReference type="PROSITE" id="PS50043"/>
    </source>
</evidence>
<dbReference type="InterPro" id="IPR000792">
    <property type="entry name" value="Tscrpt_reg_LuxR_C"/>
</dbReference>
<dbReference type="SUPFAM" id="SSF46894">
    <property type="entry name" value="C-terminal effector domain of the bipartite response regulators"/>
    <property type="match status" value="1"/>
</dbReference>
<dbReference type="OrthoDB" id="343383at2"/>
<dbReference type="Gene3D" id="1.10.10.10">
    <property type="entry name" value="Winged helix-like DNA-binding domain superfamily/Winged helix DNA-binding domain"/>
    <property type="match status" value="1"/>
</dbReference>
<evidence type="ECO:0000313" key="5">
    <source>
        <dbReference type="EMBL" id="QEQ97985.1"/>
    </source>
</evidence>
<dbReference type="EMBL" id="CP043869">
    <property type="protein sequence ID" value="QEQ97985.1"/>
    <property type="molecule type" value="Genomic_DNA"/>
</dbReference>